<evidence type="ECO:0000256" key="7">
    <source>
        <dbReference type="ARBA" id="ARBA00022989"/>
    </source>
</evidence>
<keyword evidence="13" id="KW-1185">Reference proteome</keyword>
<dbReference type="PANTHER" id="PTHR11987">
    <property type="entry name" value="ALPHA-2,8-SIALYLTRANSFERASE"/>
    <property type="match status" value="1"/>
</dbReference>
<keyword evidence="9" id="KW-0472">Membrane</keyword>
<accession>A0AAE0GMV2</accession>
<evidence type="ECO:0000313" key="13">
    <source>
        <dbReference type="Proteomes" id="UP001190700"/>
    </source>
</evidence>
<evidence type="ECO:0000256" key="10">
    <source>
        <dbReference type="ARBA" id="ARBA00023180"/>
    </source>
</evidence>
<evidence type="ECO:0000256" key="8">
    <source>
        <dbReference type="ARBA" id="ARBA00023034"/>
    </source>
</evidence>
<gene>
    <name evidence="12" type="ORF">CYMTET_11251</name>
</gene>
<dbReference type="Pfam" id="PF00777">
    <property type="entry name" value="Glyco_transf_29"/>
    <property type="match status" value="1"/>
</dbReference>
<comment type="subcellular location">
    <subcellularLocation>
        <location evidence="1">Golgi apparatus membrane</location>
        <topology evidence="1">Single-pass type II membrane protein</topology>
    </subcellularLocation>
</comment>
<dbReference type="GO" id="GO:0008373">
    <property type="term" value="F:sialyltransferase activity"/>
    <property type="evidence" value="ECO:0007669"/>
    <property type="project" value="InterPro"/>
</dbReference>
<keyword evidence="3" id="KW-0328">Glycosyltransferase</keyword>
<sequence>MRAIICFSRNDRRRCTYGQTVFLVGMLTAVIRNCLVEIPFANVTEDGLFSRNGTVRTSFQIDTADERQELPEFIQELPNLFEGSGDDSDQDQGGFFTVLSELRNDPWKTQEDPVVFDVADSSADADSLRADDRRPKRPPKARDIEDDPRLASVHETQLNLIKMAKQKRSVSLERLQTKIRGFENGFHLDHLNIRSDGMKSLEEDIGLGPEHNWWDLLRASNKTDRTLNVAAMSPHTKTHLRKIKQGIYSPTAKQNFMMHDPRFGRGSAPLTIEIETLFVEYLPEVDFRPHYKRCAVVGNSGHLLGSRQGELIDAHDAVIRINYAPTEGFEHDVGSKTTMDLVNKENAGELAKGRHTWRNSILILFESDNPDIRVNVYRKIYQAMKDPKERAVLMLNPTLMSASRAIYAAIKKELEREVKNILRSPGEGEKRRAWAQRFVDATKASSPAGGTSTARTPFEFHPKPMSGMSALYLALQICDDIDMYGFEAYTVNAPTRYHYFDMREAMTHVHSFDLAIENSMNSEDPHGPSLIDELAYILEDM</sequence>
<keyword evidence="7" id="KW-1133">Transmembrane helix</keyword>
<dbReference type="InterPro" id="IPR001675">
    <property type="entry name" value="Glyco_trans_29"/>
</dbReference>
<name>A0AAE0GMV2_9CHLO</name>
<feature type="region of interest" description="Disordered" evidence="11">
    <location>
        <begin position="126"/>
        <end position="149"/>
    </location>
</feature>
<reference evidence="12 13" key="1">
    <citation type="journal article" date="2015" name="Genome Biol. Evol.">
        <title>Comparative Genomics of a Bacterivorous Green Alga Reveals Evolutionary Causalities and Consequences of Phago-Mixotrophic Mode of Nutrition.</title>
        <authorList>
            <person name="Burns J.A."/>
            <person name="Paasch A."/>
            <person name="Narechania A."/>
            <person name="Kim E."/>
        </authorList>
    </citation>
    <scope>NUCLEOTIDE SEQUENCE [LARGE SCALE GENOMIC DNA]</scope>
    <source>
        <strain evidence="12 13">PLY_AMNH</strain>
    </source>
</reference>
<keyword evidence="10" id="KW-0325">Glycoprotein</keyword>
<keyword evidence="4" id="KW-0808">Transferase</keyword>
<dbReference type="Proteomes" id="UP001190700">
    <property type="component" value="Unassembled WGS sequence"/>
</dbReference>
<evidence type="ECO:0000313" key="12">
    <source>
        <dbReference type="EMBL" id="KAK3280933.1"/>
    </source>
</evidence>
<comment type="similarity">
    <text evidence="2">Belongs to the glycosyltransferase 29 family.</text>
</comment>
<evidence type="ECO:0000256" key="11">
    <source>
        <dbReference type="SAM" id="MobiDB-lite"/>
    </source>
</evidence>
<evidence type="ECO:0000256" key="5">
    <source>
        <dbReference type="ARBA" id="ARBA00022692"/>
    </source>
</evidence>
<dbReference type="CDD" id="cd19952">
    <property type="entry name" value="GT29"/>
    <property type="match status" value="1"/>
</dbReference>
<dbReference type="InterPro" id="IPR050943">
    <property type="entry name" value="Glycosyltr_29_Sialyltrsf"/>
</dbReference>
<evidence type="ECO:0000256" key="3">
    <source>
        <dbReference type="ARBA" id="ARBA00022676"/>
    </source>
</evidence>
<evidence type="ECO:0000256" key="9">
    <source>
        <dbReference type="ARBA" id="ARBA00023136"/>
    </source>
</evidence>
<evidence type="ECO:0000256" key="4">
    <source>
        <dbReference type="ARBA" id="ARBA00022679"/>
    </source>
</evidence>
<comment type="caution">
    <text evidence="12">The sequence shown here is derived from an EMBL/GenBank/DDBJ whole genome shotgun (WGS) entry which is preliminary data.</text>
</comment>
<dbReference type="InterPro" id="IPR038578">
    <property type="entry name" value="GT29-like_sf"/>
</dbReference>
<dbReference type="AlphaFoldDB" id="A0AAE0GMV2"/>
<proteinExistence type="inferred from homology"/>
<dbReference type="GO" id="GO:0000139">
    <property type="term" value="C:Golgi membrane"/>
    <property type="evidence" value="ECO:0007669"/>
    <property type="project" value="UniProtKB-SubCell"/>
</dbReference>
<evidence type="ECO:0000256" key="2">
    <source>
        <dbReference type="ARBA" id="ARBA00006003"/>
    </source>
</evidence>
<dbReference type="Gene3D" id="3.90.1480.20">
    <property type="entry name" value="Glycosyl transferase family 29"/>
    <property type="match status" value="1"/>
</dbReference>
<keyword evidence="6" id="KW-0735">Signal-anchor</keyword>
<evidence type="ECO:0000256" key="1">
    <source>
        <dbReference type="ARBA" id="ARBA00004323"/>
    </source>
</evidence>
<evidence type="ECO:0000256" key="6">
    <source>
        <dbReference type="ARBA" id="ARBA00022968"/>
    </source>
</evidence>
<organism evidence="12 13">
    <name type="scientific">Cymbomonas tetramitiformis</name>
    <dbReference type="NCBI Taxonomy" id="36881"/>
    <lineage>
        <taxon>Eukaryota</taxon>
        <taxon>Viridiplantae</taxon>
        <taxon>Chlorophyta</taxon>
        <taxon>Pyramimonadophyceae</taxon>
        <taxon>Pyramimonadales</taxon>
        <taxon>Pyramimonadaceae</taxon>
        <taxon>Cymbomonas</taxon>
    </lineage>
</organism>
<keyword evidence="8" id="KW-0333">Golgi apparatus</keyword>
<dbReference type="EMBL" id="LGRX02004190">
    <property type="protein sequence ID" value="KAK3280933.1"/>
    <property type="molecule type" value="Genomic_DNA"/>
</dbReference>
<dbReference type="PANTHER" id="PTHR11987:SF36">
    <property type="entry name" value="SIA-ALPHA-2,3-GAL-BETA-1,4-GLCNAC-R:ALPHA 2,8-SIALYLTRANSFERASE"/>
    <property type="match status" value="1"/>
</dbReference>
<protein>
    <submittedName>
        <fullName evidence="12">Glycosyltransferase 29 protein</fullName>
    </submittedName>
</protein>
<keyword evidence="5" id="KW-0812">Transmembrane</keyword>